<dbReference type="Proteomes" id="UP000266305">
    <property type="component" value="Unassembled WGS sequence"/>
</dbReference>
<sequence>MKKSHSTVSQLLAAAAERAEATDAPAPADAMRECVDSIVQRMASMLIGSLRAPLPMVLDRVLTWAAAQAVSFDGATRTAEGFRQLADQIEQGAFAHLEPGARGSKH</sequence>
<dbReference type="EMBL" id="QWGP01000001">
    <property type="protein sequence ID" value="RHZ98842.1"/>
    <property type="molecule type" value="Genomic_DNA"/>
</dbReference>
<dbReference type="RefSeq" id="WP_118999133.1">
    <property type="nucleotide sequence ID" value="NZ_QWGP01000001.1"/>
</dbReference>
<evidence type="ECO:0000313" key="2">
    <source>
        <dbReference type="Proteomes" id="UP000266305"/>
    </source>
</evidence>
<dbReference type="AlphaFoldDB" id="A0AAX1US61"/>
<reference evidence="1 2" key="1">
    <citation type="submission" date="2018-08" db="EMBL/GenBank/DDBJ databases">
        <title>Draft genome sequence of Rhodobacter sphaeroides FY.</title>
        <authorList>
            <person name="Rayyan A."/>
            <person name="Meyer T.E."/>
            <person name="Kyndt J.A."/>
        </authorList>
    </citation>
    <scope>NUCLEOTIDE SEQUENCE [LARGE SCALE GENOMIC DNA]</scope>
    <source>
        <strain evidence="1 2">FY</strain>
    </source>
</reference>
<protein>
    <submittedName>
        <fullName evidence="1">Uncharacterized protein</fullName>
    </submittedName>
</protein>
<organism evidence="1 2">
    <name type="scientific">Cereibacter sphaeroides</name>
    <name type="common">Rhodobacter sphaeroides</name>
    <dbReference type="NCBI Taxonomy" id="1063"/>
    <lineage>
        <taxon>Bacteria</taxon>
        <taxon>Pseudomonadati</taxon>
        <taxon>Pseudomonadota</taxon>
        <taxon>Alphaproteobacteria</taxon>
        <taxon>Rhodobacterales</taxon>
        <taxon>Paracoccaceae</taxon>
        <taxon>Cereibacter</taxon>
    </lineage>
</organism>
<gene>
    <name evidence="1" type="ORF">D1114_01785</name>
</gene>
<proteinExistence type="predicted"/>
<accession>A0AAX1US61</accession>
<comment type="caution">
    <text evidence="1">The sequence shown here is derived from an EMBL/GenBank/DDBJ whole genome shotgun (WGS) entry which is preliminary data.</text>
</comment>
<name>A0AAX1US61_CERSP</name>
<evidence type="ECO:0000313" key="1">
    <source>
        <dbReference type="EMBL" id="RHZ98842.1"/>
    </source>
</evidence>